<feature type="compositionally biased region" description="Polar residues" evidence="1">
    <location>
        <begin position="305"/>
        <end position="314"/>
    </location>
</feature>
<feature type="region of interest" description="Disordered" evidence="1">
    <location>
        <begin position="381"/>
        <end position="414"/>
    </location>
</feature>
<organism evidence="3 4">
    <name type="scientific">Mollisia scopiformis</name>
    <name type="common">Conifer needle endophyte fungus</name>
    <name type="synonym">Phialocephala scopiformis</name>
    <dbReference type="NCBI Taxonomy" id="149040"/>
    <lineage>
        <taxon>Eukaryota</taxon>
        <taxon>Fungi</taxon>
        <taxon>Dikarya</taxon>
        <taxon>Ascomycota</taxon>
        <taxon>Pezizomycotina</taxon>
        <taxon>Leotiomycetes</taxon>
        <taxon>Helotiales</taxon>
        <taxon>Mollisiaceae</taxon>
        <taxon>Mollisia</taxon>
    </lineage>
</organism>
<gene>
    <name evidence="3" type="ORF">LY89DRAFT_369328</name>
</gene>
<dbReference type="RefSeq" id="XP_018061512.1">
    <property type="nucleotide sequence ID" value="XM_018207051.1"/>
</dbReference>
<dbReference type="STRING" id="149040.A0A132B661"/>
<dbReference type="InterPro" id="IPR046497">
    <property type="entry name" value="DUF6590"/>
</dbReference>
<dbReference type="Proteomes" id="UP000070700">
    <property type="component" value="Unassembled WGS sequence"/>
</dbReference>
<dbReference type="Pfam" id="PF20233">
    <property type="entry name" value="DUF6590"/>
    <property type="match status" value="1"/>
</dbReference>
<evidence type="ECO:0000313" key="4">
    <source>
        <dbReference type="Proteomes" id="UP000070700"/>
    </source>
</evidence>
<dbReference type="GeneID" id="28816777"/>
<evidence type="ECO:0000256" key="1">
    <source>
        <dbReference type="SAM" id="MobiDB-lite"/>
    </source>
</evidence>
<evidence type="ECO:0000259" key="2">
    <source>
        <dbReference type="Pfam" id="PF20233"/>
    </source>
</evidence>
<feature type="region of interest" description="Disordered" evidence="1">
    <location>
        <begin position="55"/>
        <end position="94"/>
    </location>
</feature>
<sequence length="1430" mass="159692">MSSSNVSSTSSRVSMSSSSISSINSRGPMSSSSISSTSSRIPVLWSTHLGRLEQDRVASTQQPKAREPHVSLEDAAPQSHDQQYKPLDTQTEVPKRPRFIASTEGNIEELDPSFRMRNTDWETFFTCGRVFKTLWTDPAGPRIHANDTNQFTSQGKFKVAHGQYVLSKIRRFIVVSSNSSSSSCQCLPITIYGGKGYQKRAIDLAEHGQIYYVDEVDGTAPGISKLALRVKPSRNGEKLGPNSLVNYGRAYCVYKNVKVRDLGQLDSTSQKLLRRYYKEIHFPVDDDSDPAPPQGSEQYRGMQGVRSSLDSSYESEPRPSFQYQPFDSHYSDENPLPLGYNASGYEIPEQTDKRPGSPPGNRNLPPGSDMVEEQIYQVSEDWNSRDSHEGGSNSTQSRLSGKKERSVEESDLAPEIQELMARIERLEQGITTQRHSLSRTSSESSLNSISSGGFSVAESAPSSASSSTPNPLHLQRFVDLLFNDFELNDLLETAKHRISFDKFEINFKRCLRLFSEHLRAESAPSLPRYLPKLIRRLVTNAAYTVRRSLELSLQTEVQTKDEAQQRTVPLAKPHVEDINEADEDDIGDLDIEFEEQEQEHENENENENEGVQPNLEAMIVTTSSFMKLRENFRIFLSADHSRRAIFDCWPAALPESETTELVYFVLPGLEDYLKYRLPGDCQLGSFLVFIGTDEAAEAISCEEYLLREWPEVGRCVVDFINGLLLNTQQDAQEDTAKISMRLCAIENARSQAGILMMVQTSYCRHGQVADALSWLSAVLRVSPHQEVCTSRVSVQARNTDAYLKRKLQNCPNKIIQVTLNGLERLKHPSTCWHSLFPHIVMAQGFPVRPRMEGIGLEISFANALHASKCLSFVEYDNGLIAHGLKSVLIPMAELNEDDAIQWHFENKTKVRMRRISSIGQILRILAVEDWYKVADPGLLMKRRCFLGWVEEANVVLGTSLYTPHFRPSRAPLCPRLAHIQRFEITASVSAMSWATLQGTFIREPVAISSSVSTSQIADLLDLLNMAEDEHGIVFEHDARTGWWVSRASIVLQMAHSTIQTCHYDLYNGDNQVSKDDQQYFAQKFSDGASSAVAALKQCLHLKIRKPTGGSELFVVENFSETIARIWHTLSDIAESLESTSNELYLVGQSVPRWLLGVDLIDAINNKRPMAIRRVEVNQPWTHLTTERPLVLFCKDIPPPIVAVSNSCKSCSNVPPQQNLLVATASTVHSLLDYQDYGLAEGLNWCASKNLIDRHESTSNAPVQYIQKLQSKKKPSSNTKIRAAVQSCLRGAFIFGNGTEKKCNVLSTVHPIRTTQTRDSAGSDNFRRSVSQISSTASATSSELTNTSITSTQENSDPSDESEADVSSPGLENPSAVAQDLETRSERISNTEVEVEPKVASSNSPSDMSEKGGVMKTARLSSMFAKIRKDR</sequence>
<protein>
    <recommendedName>
        <fullName evidence="2">DUF6590 domain-containing protein</fullName>
    </recommendedName>
</protein>
<feature type="region of interest" description="Disordered" evidence="1">
    <location>
        <begin position="283"/>
        <end position="368"/>
    </location>
</feature>
<dbReference type="EMBL" id="KQ947441">
    <property type="protein sequence ID" value="KUJ07157.1"/>
    <property type="molecule type" value="Genomic_DNA"/>
</dbReference>
<dbReference type="OrthoDB" id="1577640at2759"/>
<feature type="region of interest" description="Disordered" evidence="1">
    <location>
        <begin position="561"/>
        <end position="581"/>
    </location>
</feature>
<feature type="region of interest" description="Disordered" evidence="1">
    <location>
        <begin position="432"/>
        <end position="469"/>
    </location>
</feature>
<feature type="compositionally biased region" description="Low complexity" evidence="1">
    <location>
        <begin position="1328"/>
        <end position="1347"/>
    </location>
</feature>
<dbReference type="InParanoid" id="A0A132B661"/>
<keyword evidence="4" id="KW-1185">Reference proteome</keyword>
<name>A0A132B661_MOLSC</name>
<dbReference type="KEGG" id="psco:LY89DRAFT_369328"/>
<feature type="region of interest" description="Disordered" evidence="1">
    <location>
        <begin position="1315"/>
        <end position="1430"/>
    </location>
</feature>
<proteinExistence type="predicted"/>
<accession>A0A132B661</accession>
<feature type="domain" description="DUF6590" evidence="2">
    <location>
        <begin position="123"/>
        <end position="274"/>
    </location>
</feature>
<feature type="compositionally biased region" description="Polar residues" evidence="1">
    <location>
        <begin position="390"/>
        <end position="399"/>
    </location>
</feature>
<feature type="compositionally biased region" description="Low complexity" evidence="1">
    <location>
        <begin position="438"/>
        <end position="467"/>
    </location>
</feature>
<reference evidence="3 4" key="1">
    <citation type="submission" date="2015-10" db="EMBL/GenBank/DDBJ databases">
        <title>Full genome of DAOMC 229536 Phialocephala scopiformis, a fungal endophyte of spruce producing the potent anti-insectan compound rugulosin.</title>
        <authorList>
            <consortium name="DOE Joint Genome Institute"/>
            <person name="Walker A.K."/>
            <person name="Frasz S.L."/>
            <person name="Seifert K.A."/>
            <person name="Miller J.D."/>
            <person name="Mondo S.J."/>
            <person name="Labutti K."/>
            <person name="Lipzen A."/>
            <person name="Dockter R."/>
            <person name="Kennedy M."/>
            <person name="Grigoriev I.V."/>
            <person name="Spatafora J.W."/>
        </authorList>
    </citation>
    <scope>NUCLEOTIDE SEQUENCE [LARGE SCALE GENOMIC DNA]</scope>
    <source>
        <strain evidence="3 4">CBS 120377</strain>
    </source>
</reference>
<feature type="region of interest" description="Disordered" evidence="1">
    <location>
        <begin position="1"/>
        <end position="39"/>
    </location>
</feature>
<evidence type="ECO:0000313" key="3">
    <source>
        <dbReference type="EMBL" id="KUJ07157.1"/>
    </source>
</evidence>